<evidence type="ECO:0000313" key="3">
    <source>
        <dbReference type="Proteomes" id="UP000249254"/>
    </source>
</evidence>
<evidence type="ECO:0000256" key="1">
    <source>
        <dbReference type="SAM" id="Phobius"/>
    </source>
</evidence>
<dbReference type="RefSeq" id="WP_111526969.1">
    <property type="nucleotide sequence ID" value="NZ_JBHRSG010000001.1"/>
</dbReference>
<keyword evidence="1" id="KW-0812">Transmembrane</keyword>
<dbReference type="Proteomes" id="UP000249254">
    <property type="component" value="Unassembled WGS sequence"/>
</dbReference>
<keyword evidence="3" id="KW-1185">Reference proteome</keyword>
<organism evidence="2 3">
    <name type="scientific">Phenylobacterium soli</name>
    <dbReference type="NCBI Taxonomy" id="2170551"/>
    <lineage>
        <taxon>Bacteria</taxon>
        <taxon>Pseudomonadati</taxon>
        <taxon>Pseudomonadota</taxon>
        <taxon>Alphaproteobacteria</taxon>
        <taxon>Caulobacterales</taxon>
        <taxon>Caulobacteraceae</taxon>
        <taxon>Phenylobacterium</taxon>
    </lineage>
</organism>
<accession>A0A328AFB0</accession>
<feature type="transmembrane region" description="Helical" evidence="1">
    <location>
        <begin position="7"/>
        <end position="28"/>
    </location>
</feature>
<dbReference type="OrthoDB" id="7205744at2"/>
<dbReference type="EMBL" id="QFYQ01000001">
    <property type="protein sequence ID" value="RAK53217.1"/>
    <property type="molecule type" value="Genomic_DNA"/>
</dbReference>
<name>A0A328AFB0_9CAUL</name>
<keyword evidence="1" id="KW-1133">Transmembrane helix</keyword>
<dbReference type="AlphaFoldDB" id="A0A328AFB0"/>
<reference evidence="3" key="1">
    <citation type="submission" date="2018-05" db="EMBL/GenBank/DDBJ databases">
        <authorList>
            <person name="Li X."/>
        </authorList>
    </citation>
    <scope>NUCLEOTIDE SEQUENCE [LARGE SCALE GENOMIC DNA]</scope>
    <source>
        <strain evidence="3">LX32</strain>
    </source>
</reference>
<protein>
    <submittedName>
        <fullName evidence="2">Uncharacterized protein</fullName>
    </submittedName>
</protein>
<sequence length="98" mass="10826">MNPVIRRLGFIFVGIFFVINLGLLIWHFGWEVPRQKCEAGHKWWDAGQRVCATPILTSDITGRLIDNPQAREEALRAIGRLPPKAAPAPAAAAKPATK</sequence>
<proteinExistence type="predicted"/>
<keyword evidence="1" id="KW-0472">Membrane</keyword>
<gene>
    <name evidence="2" type="ORF">DJ017_01080</name>
</gene>
<evidence type="ECO:0000313" key="2">
    <source>
        <dbReference type="EMBL" id="RAK53217.1"/>
    </source>
</evidence>
<comment type="caution">
    <text evidence="2">The sequence shown here is derived from an EMBL/GenBank/DDBJ whole genome shotgun (WGS) entry which is preliminary data.</text>
</comment>